<dbReference type="Proteomes" id="UP000529637">
    <property type="component" value="Unassembled WGS sequence"/>
</dbReference>
<accession>A0A7Y6NP40</accession>
<comment type="caution">
    <text evidence="2">The sequence shown here is derived from an EMBL/GenBank/DDBJ whole genome shotgun (WGS) entry which is preliminary data.</text>
</comment>
<dbReference type="InterPro" id="IPR043736">
    <property type="entry name" value="DUF5681"/>
</dbReference>
<evidence type="ECO:0000259" key="1">
    <source>
        <dbReference type="Pfam" id="PF18932"/>
    </source>
</evidence>
<dbReference type="Pfam" id="PF18932">
    <property type="entry name" value="DUF5681"/>
    <property type="match status" value="1"/>
</dbReference>
<sequence>MTWQAGQSGNAAGRPRGTGQVAKLRASIAEHIPGIVAKLVEQAKAGDVGAARLLLERVLPPIKASEQETPIALPEGSLTDQGRAVMAAAGSGEIPPSQAAQLLTGLGALAKLLETDELASRVKALEERSGNAAAKAQ</sequence>
<dbReference type="RefSeq" id="WP_176069598.1">
    <property type="nucleotide sequence ID" value="NZ_JABWMJ010000006.1"/>
</dbReference>
<organism evidence="2 3">
    <name type="scientific">Piscinibacter koreensis</name>
    <dbReference type="NCBI Taxonomy" id="2742824"/>
    <lineage>
        <taxon>Bacteria</taxon>
        <taxon>Pseudomonadati</taxon>
        <taxon>Pseudomonadota</taxon>
        <taxon>Betaproteobacteria</taxon>
        <taxon>Burkholderiales</taxon>
        <taxon>Sphaerotilaceae</taxon>
        <taxon>Piscinibacter</taxon>
    </lineage>
</organism>
<proteinExistence type="predicted"/>
<gene>
    <name evidence="2" type="ORF">HQN59_13280</name>
</gene>
<name>A0A7Y6NP40_9BURK</name>
<dbReference type="EMBL" id="JABWMJ010000006">
    <property type="protein sequence ID" value="NUZ06735.1"/>
    <property type="molecule type" value="Genomic_DNA"/>
</dbReference>
<reference evidence="2 3" key="1">
    <citation type="submission" date="2020-06" db="EMBL/GenBank/DDBJ databases">
        <title>Schlegella sp. ID0723 isolated from air conditioner.</title>
        <authorList>
            <person name="Kim D.Y."/>
            <person name="Kim D.-U."/>
        </authorList>
    </citation>
    <scope>NUCLEOTIDE SEQUENCE [LARGE SCALE GENOMIC DNA]</scope>
    <source>
        <strain evidence="2 3">ID0723</strain>
    </source>
</reference>
<dbReference type="AlphaFoldDB" id="A0A7Y6NP40"/>
<evidence type="ECO:0000313" key="2">
    <source>
        <dbReference type="EMBL" id="NUZ06735.1"/>
    </source>
</evidence>
<feature type="domain" description="DUF5681" evidence="1">
    <location>
        <begin position="3"/>
        <end position="59"/>
    </location>
</feature>
<protein>
    <recommendedName>
        <fullName evidence="1">DUF5681 domain-containing protein</fullName>
    </recommendedName>
</protein>
<keyword evidence="3" id="KW-1185">Reference proteome</keyword>
<evidence type="ECO:0000313" key="3">
    <source>
        <dbReference type="Proteomes" id="UP000529637"/>
    </source>
</evidence>